<evidence type="ECO:0000313" key="1">
    <source>
        <dbReference type="EMBL" id="GMH13855.1"/>
    </source>
</evidence>
<comment type="caution">
    <text evidence="1">The sequence shown here is derived from an EMBL/GenBank/DDBJ whole genome shotgun (WGS) entry which is preliminary data.</text>
</comment>
<protein>
    <submittedName>
        <fullName evidence="1">Uncharacterized protein</fullName>
    </submittedName>
</protein>
<reference evidence="1" key="1">
    <citation type="submission" date="2023-05" db="EMBL/GenBank/DDBJ databases">
        <title>Nepenthes gracilis genome sequencing.</title>
        <authorList>
            <person name="Fukushima K."/>
        </authorList>
    </citation>
    <scope>NUCLEOTIDE SEQUENCE</scope>
    <source>
        <strain evidence="1">SING2019-196</strain>
    </source>
</reference>
<gene>
    <name evidence="1" type="ORF">Nepgr_015696</name>
</gene>
<sequence>MRGGSSCSRQNDIVGAAWGAIIGGYDRHDCDQTTTSPLPAAAAAAAAPTPLISRISLAPPCDRFFSHVLPAAPYKSHLLLSSSRPASVSSLSSLPVGRLCQKTALQFKVRTRCSQIRALIKLVRIENKCPAPHIKIQFHT</sequence>
<dbReference type="Proteomes" id="UP001279734">
    <property type="component" value="Unassembled WGS sequence"/>
</dbReference>
<evidence type="ECO:0000313" key="2">
    <source>
        <dbReference type="Proteomes" id="UP001279734"/>
    </source>
</evidence>
<dbReference type="AlphaFoldDB" id="A0AAD3SNB0"/>
<accession>A0AAD3SNB0</accession>
<dbReference type="EMBL" id="BSYO01000013">
    <property type="protein sequence ID" value="GMH13855.1"/>
    <property type="molecule type" value="Genomic_DNA"/>
</dbReference>
<organism evidence="1 2">
    <name type="scientific">Nepenthes gracilis</name>
    <name type="common">Slender pitcher plant</name>
    <dbReference type="NCBI Taxonomy" id="150966"/>
    <lineage>
        <taxon>Eukaryota</taxon>
        <taxon>Viridiplantae</taxon>
        <taxon>Streptophyta</taxon>
        <taxon>Embryophyta</taxon>
        <taxon>Tracheophyta</taxon>
        <taxon>Spermatophyta</taxon>
        <taxon>Magnoliopsida</taxon>
        <taxon>eudicotyledons</taxon>
        <taxon>Gunneridae</taxon>
        <taxon>Pentapetalae</taxon>
        <taxon>Caryophyllales</taxon>
        <taxon>Nepenthaceae</taxon>
        <taxon>Nepenthes</taxon>
    </lineage>
</organism>
<keyword evidence="2" id="KW-1185">Reference proteome</keyword>
<name>A0AAD3SNB0_NEPGR</name>
<proteinExistence type="predicted"/>